<name>A0ACD5X2X9_AVESA</name>
<evidence type="ECO:0000313" key="1">
    <source>
        <dbReference type="EnsemblPlants" id="AVESA.00010b.r2.4DG0730450.1.CDS.1"/>
    </source>
</evidence>
<sequence>MGLSGQDTVVLNMERILNKVTKPVELKHYSIYRVPKNVRDSIEKKHYEPRLVSIGPYHRKKEHLRAMEERKHLYLQNFLDDSPSGALQECVDAIRSMEAKARACYFESPLLSSEEFVEMLLLDGCFILQFFIQWFCGKADPVFTVAWNLPLLHTDLLMLENQIPYFVLQRLYGIYTRDPDRPVTARPKQSLIRTIAEYFYSVERPAVTNRVQLEEDNTIDHLLHLYYCHFISPPDYTYTAATAAEPKPPRTVRCAKELTLHGVKFLKKKKTSNILDVSFSKDGVFEIPHVAIEESTCSTYMNLVAFEMSRDDVPSHFTSFAVLLDYLVNTADDVLILHKAGIIENKLSNDEEAADFFNQLRRCSYIDYKTHYLAHLYLGVDEFCHRDWPRYKASLRRDYLSTPWAVVAFSFALLFAGFTIFSTVLSILQTFFNLYK</sequence>
<protein>
    <submittedName>
        <fullName evidence="1">Uncharacterized protein</fullName>
    </submittedName>
</protein>
<reference evidence="1" key="2">
    <citation type="submission" date="2025-09" db="UniProtKB">
        <authorList>
            <consortium name="EnsemblPlants"/>
        </authorList>
    </citation>
    <scope>IDENTIFICATION</scope>
</reference>
<dbReference type="Proteomes" id="UP001732700">
    <property type="component" value="Chromosome 4D"/>
</dbReference>
<reference evidence="1" key="1">
    <citation type="submission" date="2021-05" db="EMBL/GenBank/DDBJ databases">
        <authorList>
            <person name="Scholz U."/>
            <person name="Mascher M."/>
            <person name="Fiebig A."/>
        </authorList>
    </citation>
    <scope>NUCLEOTIDE SEQUENCE [LARGE SCALE GENOMIC DNA]</scope>
</reference>
<dbReference type="EnsemblPlants" id="AVESA.00010b.r2.4DG0730450.1">
    <property type="protein sequence ID" value="AVESA.00010b.r2.4DG0730450.1.CDS.1"/>
    <property type="gene ID" value="AVESA.00010b.r2.4DG0730450"/>
</dbReference>
<organism evidence="1 2">
    <name type="scientific">Avena sativa</name>
    <name type="common">Oat</name>
    <dbReference type="NCBI Taxonomy" id="4498"/>
    <lineage>
        <taxon>Eukaryota</taxon>
        <taxon>Viridiplantae</taxon>
        <taxon>Streptophyta</taxon>
        <taxon>Embryophyta</taxon>
        <taxon>Tracheophyta</taxon>
        <taxon>Spermatophyta</taxon>
        <taxon>Magnoliopsida</taxon>
        <taxon>Liliopsida</taxon>
        <taxon>Poales</taxon>
        <taxon>Poaceae</taxon>
        <taxon>BOP clade</taxon>
        <taxon>Pooideae</taxon>
        <taxon>Poodae</taxon>
        <taxon>Poeae</taxon>
        <taxon>Poeae Chloroplast Group 1 (Aveneae type)</taxon>
        <taxon>Aveninae</taxon>
        <taxon>Avena</taxon>
    </lineage>
</organism>
<accession>A0ACD5X2X9</accession>
<evidence type="ECO:0000313" key="2">
    <source>
        <dbReference type="Proteomes" id="UP001732700"/>
    </source>
</evidence>
<keyword evidence="2" id="KW-1185">Reference proteome</keyword>
<proteinExistence type="predicted"/>